<evidence type="ECO:0000313" key="5">
    <source>
        <dbReference type="EMBL" id="KDR76610.1"/>
    </source>
</evidence>
<feature type="compositionally biased region" description="Acidic residues" evidence="4">
    <location>
        <begin position="1511"/>
        <end position="1526"/>
    </location>
</feature>
<gene>
    <name evidence="5" type="ORF">GALMADRAFT_139524</name>
</gene>
<name>A0A067T093_GALM3</name>
<keyword evidence="6" id="KW-1185">Reference proteome</keyword>
<evidence type="ECO:0000256" key="1">
    <source>
        <dbReference type="ARBA" id="ARBA00022723"/>
    </source>
</evidence>
<dbReference type="EMBL" id="KL142378">
    <property type="protein sequence ID" value="KDR76610.1"/>
    <property type="molecule type" value="Genomic_DNA"/>
</dbReference>
<evidence type="ECO:0008006" key="7">
    <source>
        <dbReference type="Google" id="ProtNLM"/>
    </source>
</evidence>
<feature type="compositionally biased region" description="Polar residues" evidence="4">
    <location>
        <begin position="1567"/>
        <end position="1587"/>
    </location>
</feature>
<organism evidence="5 6">
    <name type="scientific">Galerina marginata (strain CBS 339.88)</name>
    <dbReference type="NCBI Taxonomy" id="685588"/>
    <lineage>
        <taxon>Eukaryota</taxon>
        <taxon>Fungi</taxon>
        <taxon>Dikarya</taxon>
        <taxon>Basidiomycota</taxon>
        <taxon>Agaricomycotina</taxon>
        <taxon>Agaricomycetes</taxon>
        <taxon>Agaricomycetidae</taxon>
        <taxon>Agaricales</taxon>
        <taxon>Agaricineae</taxon>
        <taxon>Strophariaceae</taxon>
        <taxon>Galerina</taxon>
    </lineage>
</organism>
<dbReference type="InterPro" id="IPR019786">
    <property type="entry name" value="Zinc_finger_PHD-type_CS"/>
</dbReference>
<evidence type="ECO:0000256" key="4">
    <source>
        <dbReference type="SAM" id="MobiDB-lite"/>
    </source>
</evidence>
<feature type="region of interest" description="Disordered" evidence="4">
    <location>
        <begin position="1567"/>
        <end position="1599"/>
    </location>
</feature>
<keyword evidence="1" id="KW-0479">Metal-binding</keyword>
<keyword evidence="3" id="KW-0862">Zinc</keyword>
<sequence>MVKKKKPSAFTVDSHLKCEQCNVDVHVGTGGYRNLELHIASKACKDRHKAAAKPEKKSKSLLSFFGSQKPTKPVVPRVKSPPLVHADAITPIDTPGQIPPLLSPQEIQSRHLTQPIVPIGNELASQECPHALGILRRLQEKLASIPNETALAGPDHPLAVFSEHPVECANRAGRPEDDWEEILNPKMKCAFGWGCDSTEGGFARRGPNSLDGFIRFIEYFITQRSLEGSLVETKINVLLEAIEKEFLSLEVATERPDTDIIDVDSPAGLANLKAKTQKTATSDALSPVKATPCIGIHLVFPPGKDHHTSYPFGLHSSRIIPWNYHSIEDRFYLQSNCCSRVVHAASDDRQYRACRSCEKIRSDDQFQSIYERIKFGVHINTPVEYQPIGGLVHIVRKKTEQLEEMHLTKLNDNRTLARQAVSLADHKQWILAVASGRVDRVASLVQACLKRKMGIQGLLAQYICAADKLYRPKGYTHEDIQCSLVLLRLSGSRVAEFAHRSLSLPSPTTARRNALVSPLRLSVQKPTLAEVEENIKSFLGALAEFESDMATEHQGSKIKHQIFVLDEFAIEKRPRWDDRSNMFIGVCREHGGRVPLEFISEKELDIFCDALDNGTIHAACESSQATVGAFCTLSENAREAGVRINVISGTCKKETGPEHAALIRTVLEAGKKHCEFNGAIYRTVSIASDGESKRGDALVEITMRWNLRSESPIYKHLKPLTFLNLLVGEDDITADKDFKHIFKRQRNLMLRNKGFTIEGFCITPSILHVVLGYRLLKEIWSLPSAPIHGDPMFLRARKALGLYGEFARHLILPYICVDLNLDEQLIHLSTAAHLAFYFYTDNGARTDFMPSQSFVDIMIMIKNAYFCVAKSKVDLPDGKFFLIMLGTDKLEGFFGLIRTAVGTDCNADLLQLGSRASGLTEVAVILSLHPEWDRSPRRLNLPAMTKDTDELTSKVDHINAVSWRGDVHVKNVNLQTSWVLGREKAIELLPNARQVFETAETDESIDFLSPFGQILVNQRDEDEAYNCSDLLADYPPDMDENPATDNDRETTVSHVHTTLDGDLEDAIAHELLRGPISSEILIGGKTMGKPAALRSRLQHRLNRASTDRLRRVEEVPCFNSSGDESFSENLIVSSSEFGLPCIRVGHPAAALVRCEEKIFLAIVNIIALRLADIDKPELELRYLGDKTAKVDVQVLRLIPTTEDIDPTGEHDWCWLQQMEMVCKNVPGRLVCAIDTTMIIQQPGKTSYLFVSLSLLALAESIYWRLSTNEILCIPTVKRTPFFPYRLRGKACFLVDGKPMDSTINDGYPCSKCGPRTGVDRSNGQRMLEHMGAHILHDPSIPNNLEVCGLCLRPAPMCTIYLKKGRGGSKGYSVDMNRSTCINLIRFRYASAATSTESAPCTNVPIHCPICGPKQPAVWRYSLYAHFHMKHDLASADFPIQIQRPTSETNGLEEIWKKRFQIPKKRVFKNRKILPLIISTAHSVGLSENLDFNPENEEEEDLSDVNGSLNDESSDCDEEDEDGQEEDMDCEVIDMRGKEIETAPESVENVELEIASTKDTHLQTFSVTNTQEAPTANNEDTDNPTTNIEADREEPEPAVEPEVGIGARRSSGRVRKRTEVDSQCECDTLITLEEKEAGVQVMECKARGCETGWFHMSCMDFEFIPKNWTCPSCKPGTTKRRRVGA</sequence>
<evidence type="ECO:0000256" key="2">
    <source>
        <dbReference type="ARBA" id="ARBA00022771"/>
    </source>
</evidence>
<dbReference type="SUPFAM" id="SSF57903">
    <property type="entry name" value="FYVE/PHD zinc finger"/>
    <property type="match status" value="1"/>
</dbReference>
<evidence type="ECO:0000256" key="3">
    <source>
        <dbReference type="ARBA" id="ARBA00022833"/>
    </source>
</evidence>
<dbReference type="InterPro" id="IPR011011">
    <property type="entry name" value="Znf_FYVE_PHD"/>
</dbReference>
<dbReference type="GO" id="GO:0008270">
    <property type="term" value="F:zinc ion binding"/>
    <property type="evidence" value="ECO:0007669"/>
    <property type="project" value="UniProtKB-KW"/>
</dbReference>
<dbReference type="HOGENOM" id="CLU_002907_1_0_1"/>
<accession>A0A067T093</accession>
<protein>
    <recommendedName>
        <fullName evidence="7">Zinc finger PHD-type domain-containing protein</fullName>
    </recommendedName>
</protein>
<proteinExistence type="predicted"/>
<dbReference type="OrthoDB" id="3048541at2759"/>
<keyword evidence="2" id="KW-0863">Zinc-finger</keyword>
<feature type="compositionally biased region" description="Acidic residues" evidence="4">
    <location>
        <begin position="1493"/>
        <end position="1502"/>
    </location>
</feature>
<feature type="region of interest" description="Disordered" evidence="4">
    <location>
        <begin position="1487"/>
        <end position="1526"/>
    </location>
</feature>
<reference evidence="6" key="1">
    <citation type="journal article" date="2014" name="Proc. Natl. Acad. Sci. U.S.A.">
        <title>Extensive sampling of basidiomycete genomes demonstrates inadequacy of the white-rot/brown-rot paradigm for wood decay fungi.</title>
        <authorList>
            <person name="Riley R."/>
            <person name="Salamov A.A."/>
            <person name="Brown D.W."/>
            <person name="Nagy L.G."/>
            <person name="Floudas D."/>
            <person name="Held B.W."/>
            <person name="Levasseur A."/>
            <person name="Lombard V."/>
            <person name="Morin E."/>
            <person name="Otillar R."/>
            <person name="Lindquist E.A."/>
            <person name="Sun H."/>
            <person name="LaButti K.M."/>
            <person name="Schmutz J."/>
            <person name="Jabbour D."/>
            <person name="Luo H."/>
            <person name="Baker S.E."/>
            <person name="Pisabarro A.G."/>
            <person name="Walton J.D."/>
            <person name="Blanchette R.A."/>
            <person name="Henrissat B."/>
            <person name="Martin F."/>
            <person name="Cullen D."/>
            <person name="Hibbett D.S."/>
            <person name="Grigoriev I.V."/>
        </authorList>
    </citation>
    <scope>NUCLEOTIDE SEQUENCE [LARGE SCALE GENOMIC DNA]</scope>
    <source>
        <strain evidence="6">CBS 339.88</strain>
    </source>
</reference>
<evidence type="ECO:0000313" key="6">
    <source>
        <dbReference type="Proteomes" id="UP000027222"/>
    </source>
</evidence>
<dbReference type="InterPro" id="IPR013083">
    <property type="entry name" value="Znf_RING/FYVE/PHD"/>
</dbReference>
<dbReference type="Proteomes" id="UP000027222">
    <property type="component" value="Unassembled WGS sequence"/>
</dbReference>
<dbReference type="Gene3D" id="3.30.40.10">
    <property type="entry name" value="Zinc/RING finger domain, C3HC4 (zinc finger)"/>
    <property type="match status" value="1"/>
</dbReference>
<dbReference type="PROSITE" id="PS01359">
    <property type="entry name" value="ZF_PHD_1"/>
    <property type="match status" value="1"/>
</dbReference>